<protein>
    <submittedName>
        <fullName evidence="1">Histidine phosphatase family protein</fullName>
    </submittedName>
</protein>
<dbReference type="KEGG" id="ppsr:I6J18_04745"/>
<dbReference type="EMBL" id="CP068053">
    <property type="protein sequence ID" value="QQT01206.1"/>
    <property type="molecule type" value="Genomic_DNA"/>
</dbReference>
<dbReference type="Pfam" id="PF00300">
    <property type="entry name" value="His_Phos_1"/>
    <property type="match status" value="1"/>
</dbReference>
<dbReference type="InterPro" id="IPR050275">
    <property type="entry name" value="PGM_Phosphatase"/>
</dbReference>
<gene>
    <name evidence="1" type="ORF">I6J18_04745</name>
</gene>
<proteinExistence type="predicted"/>
<keyword evidence="2" id="KW-1185">Reference proteome</keyword>
<reference evidence="1 2" key="1">
    <citation type="submission" date="2021-01" db="EMBL/GenBank/DDBJ databases">
        <title>FDA dAtabase for Regulatory Grade micrObial Sequences (FDA-ARGOS): Supporting development and validation of Infectious Disease Dx tests.</title>
        <authorList>
            <person name="Nelson B."/>
            <person name="Plummer A."/>
            <person name="Tallon L."/>
            <person name="Sadzewicz L."/>
            <person name="Zhao X."/>
            <person name="Boylan J."/>
            <person name="Ott S."/>
            <person name="Bowen H."/>
            <person name="Vavikolanu K."/>
            <person name="Mehta A."/>
            <person name="Aluvathingal J."/>
            <person name="Nadendla S."/>
            <person name="Myers T."/>
            <person name="Yan Y."/>
            <person name="Sichtig H."/>
        </authorList>
    </citation>
    <scope>NUCLEOTIDE SEQUENCE [LARGE SCALE GENOMIC DNA]</scope>
    <source>
        <strain evidence="1 2">FDAARGOS_1161</strain>
    </source>
</reference>
<organism evidence="1 2">
    <name type="scientific">Peribacillus psychrosaccharolyticus</name>
    <name type="common">Bacillus psychrosaccharolyticus</name>
    <dbReference type="NCBI Taxonomy" id="1407"/>
    <lineage>
        <taxon>Bacteria</taxon>
        <taxon>Bacillati</taxon>
        <taxon>Bacillota</taxon>
        <taxon>Bacilli</taxon>
        <taxon>Bacillales</taxon>
        <taxon>Bacillaceae</taxon>
        <taxon>Peribacillus</taxon>
    </lineage>
</organism>
<dbReference type="SUPFAM" id="SSF53254">
    <property type="entry name" value="Phosphoglycerate mutase-like"/>
    <property type="match status" value="1"/>
</dbReference>
<dbReference type="Gene3D" id="3.40.50.1240">
    <property type="entry name" value="Phosphoglycerate mutase-like"/>
    <property type="match status" value="1"/>
</dbReference>
<dbReference type="InterPro" id="IPR013078">
    <property type="entry name" value="His_Pase_superF_clade-1"/>
</dbReference>
<accession>A0A974NNG8</accession>
<dbReference type="InterPro" id="IPR029033">
    <property type="entry name" value="His_PPase_superfam"/>
</dbReference>
<dbReference type="Proteomes" id="UP000595254">
    <property type="component" value="Chromosome"/>
</dbReference>
<dbReference type="PANTHER" id="PTHR48100:SF1">
    <property type="entry name" value="HISTIDINE PHOSPHATASE FAMILY PROTEIN-RELATED"/>
    <property type="match status" value="1"/>
</dbReference>
<dbReference type="GO" id="GO:0016791">
    <property type="term" value="F:phosphatase activity"/>
    <property type="evidence" value="ECO:0007669"/>
    <property type="project" value="TreeGrafter"/>
</dbReference>
<name>A0A974NNG8_PERPY</name>
<evidence type="ECO:0000313" key="2">
    <source>
        <dbReference type="Proteomes" id="UP000595254"/>
    </source>
</evidence>
<dbReference type="AlphaFoldDB" id="A0A974NNG8"/>
<dbReference type="SMART" id="SM00855">
    <property type="entry name" value="PGAM"/>
    <property type="match status" value="1"/>
</dbReference>
<sequence>MQKKIYIVRHCAAQGQPSESPLTEQGLIQAKQLGDFLIHAKIERIISSPFLRAIQSVEPVSKRTTCHIEIDERLSERILSKLDLSDWYEKLRATFDDMELTFEGGESSQEAMNRIVNVVEEVLESGAKETVIVSHGNIISLLLKHYNPDFNFECWKKLSNPDVFLLTYEESEVHLNRVWIEKDV</sequence>
<dbReference type="PANTHER" id="PTHR48100">
    <property type="entry name" value="BROAD-SPECIFICITY PHOSPHATASE YOR283W-RELATED"/>
    <property type="match status" value="1"/>
</dbReference>
<evidence type="ECO:0000313" key="1">
    <source>
        <dbReference type="EMBL" id="QQT01206.1"/>
    </source>
</evidence>
<dbReference type="RefSeq" id="WP_040374959.1">
    <property type="nucleotide sequence ID" value="NZ_CP068053.1"/>
</dbReference>
<dbReference type="CDD" id="cd07067">
    <property type="entry name" value="HP_PGM_like"/>
    <property type="match status" value="1"/>
</dbReference>
<dbReference type="GO" id="GO:0005737">
    <property type="term" value="C:cytoplasm"/>
    <property type="evidence" value="ECO:0007669"/>
    <property type="project" value="TreeGrafter"/>
</dbReference>